<dbReference type="Gene3D" id="3.40.630.30">
    <property type="match status" value="1"/>
</dbReference>
<dbReference type="KEGG" id="dpe:6599524"/>
<accession>B4H1C2</accession>
<dbReference type="Pfam" id="PF00583">
    <property type="entry name" value="Acetyltransf_1"/>
    <property type="match status" value="1"/>
</dbReference>
<dbReference type="PANTHER" id="PTHR45896:SF1">
    <property type="entry name" value="N-ALPHA-ACETYLTRANSFERASE 30"/>
    <property type="match status" value="1"/>
</dbReference>
<dbReference type="eggNOG" id="KOG3139">
    <property type="taxonomic scope" value="Eukaryota"/>
</dbReference>
<evidence type="ECO:0000313" key="6">
    <source>
        <dbReference type="EMBL" id="EDW30099.1"/>
    </source>
</evidence>
<gene>
    <name evidence="6" type="primary">Dper\GL22588</name>
    <name evidence="6" type="ORF">Dper_GL22588</name>
</gene>
<dbReference type="STRING" id="7234.B4H1C2"/>
<feature type="region of interest" description="Disordered" evidence="4">
    <location>
        <begin position="1"/>
        <end position="53"/>
    </location>
</feature>
<dbReference type="AlphaFoldDB" id="B4H1C2"/>
<dbReference type="PhylomeDB" id="B4H1C2"/>
<proteinExistence type="inferred from homology"/>
<evidence type="ECO:0000259" key="5">
    <source>
        <dbReference type="PROSITE" id="PS51186"/>
    </source>
</evidence>
<protein>
    <submittedName>
        <fullName evidence="6">GL22588</fullName>
    </submittedName>
</protein>
<evidence type="ECO:0000256" key="2">
    <source>
        <dbReference type="ARBA" id="ARBA00023315"/>
    </source>
</evidence>
<dbReference type="Proteomes" id="UP000008744">
    <property type="component" value="Unassembled WGS sequence"/>
</dbReference>
<dbReference type="SMR" id="B4H1C2"/>
<keyword evidence="1" id="KW-0808">Transferase</keyword>
<keyword evidence="7" id="KW-1185">Reference proteome</keyword>
<dbReference type="GO" id="GO:0031417">
    <property type="term" value="C:NatC complex"/>
    <property type="evidence" value="ECO:0007669"/>
    <property type="project" value="TreeGrafter"/>
</dbReference>
<dbReference type="CDD" id="cd04301">
    <property type="entry name" value="NAT_SF"/>
    <property type="match status" value="1"/>
</dbReference>
<dbReference type="InterPro" id="IPR000182">
    <property type="entry name" value="GNAT_dom"/>
</dbReference>
<dbReference type="EMBL" id="CH479202">
    <property type="protein sequence ID" value="EDW30099.1"/>
    <property type="molecule type" value="Genomic_DNA"/>
</dbReference>
<evidence type="ECO:0000313" key="7">
    <source>
        <dbReference type="Proteomes" id="UP000008744"/>
    </source>
</evidence>
<dbReference type="InterPro" id="IPR016181">
    <property type="entry name" value="Acyl_CoA_acyltransferase"/>
</dbReference>
<evidence type="ECO:0000256" key="3">
    <source>
        <dbReference type="ARBA" id="ARBA00024025"/>
    </source>
</evidence>
<dbReference type="GO" id="GO:0004596">
    <property type="term" value="F:protein-N-terminal amino-acid acetyltransferase activity"/>
    <property type="evidence" value="ECO:0007669"/>
    <property type="project" value="InterPro"/>
</dbReference>
<evidence type="ECO:0000256" key="1">
    <source>
        <dbReference type="ARBA" id="ARBA00022679"/>
    </source>
</evidence>
<organism evidence="7">
    <name type="scientific">Drosophila persimilis</name>
    <name type="common">Fruit fly</name>
    <dbReference type="NCBI Taxonomy" id="7234"/>
    <lineage>
        <taxon>Eukaryota</taxon>
        <taxon>Metazoa</taxon>
        <taxon>Ecdysozoa</taxon>
        <taxon>Arthropoda</taxon>
        <taxon>Hexapoda</taxon>
        <taxon>Insecta</taxon>
        <taxon>Pterygota</taxon>
        <taxon>Neoptera</taxon>
        <taxon>Endopterygota</taxon>
        <taxon>Diptera</taxon>
        <taxon>Brachycera</taxon>
        <taxon>Muscomorpha</taxon>
        <taxon>Ephydroidea</taxon>
        <taxon>Drosophilidae</taxon>
        <taxon>Drosophila</taxon>
        <taxon>Sophophora</taxon>
    </lineage>
</organism>
<dbReference type="SUPFAM" id="SSF55729">
    <property type="entry name" value="Acyl-CoA N-acyltransferases (Nat)"/>
    <property type="match status" value="1"/>
</dbReference>
<dbReference type="PANTHER" id="PTHR45896">
    <property type="entry name" value="N-ALPHA-ACETYLTRANSFERASE 30"/>
    <property type="match status" value="1"/>
</dbReference>
<reference evidence="6 7" key="1">
    <citation type="journal article" date="2007" name="Nature">
        <title>Evolution of genes and genomes on the Drosophila phylogeny.</title>
        <authorList>
            <consortium name="Drosophila 12 Genomes Consortium"/>
            <person name="Clark A.G."/>
            <person name="Eisen M.B."/>
            <person name="Smith D.R."/>
            <person name="Bergman C.M."/>
            <person name="Oliver B."/>
            <person name="Markow T.A."/>
            <person name="Kaufman T.C."/>
            <person name="Kellis M."/>
            <person name="Gelbart W."/>
            <person name="Iyer V.N."/>
            <person name="Pollard D.A."/>
            <person name="Sackton T.B."/>
            <person name="Larracuente A.M."/>
            <person name="Singh N.D."/>
            <person name="Abad J.P."/>
            <person name="Abt D.N."/>
            <person name="Adryan B."/>
            <person name="Aguade M."/>
            <person name="Akashi H."/>
            <person name="Anderson W.W."/>
            <person name="Aquadro C.F."/>
            <person name="Ardell D.H."/>
            <person name="Arguello R."/>
            <person name="Artieri C.G."/>
            <person name="Barbash D.A."/>
            <person name="Barker D."/>
            <person name="Barsanti P."/>
            <person name="Batterham P."/>
            <person name="Batzoglou S."/>
            <person name="Begun D."/>
            <person name="Bhutkar A."/>
            <person name="Blanco E."/>
            <person name="Bosak S.A."/>
            <person name="Bradley R.K."/>
            <person name="Brand A.D."/>
            <person name="Brent M.R."/>
            <person name="Brooks A.N."/>
            <person name="Brown R.H."/>
            <person name="Butlin R.K."/>
            <person name="Caggese C."/>
            <person name="Calvi B.R."/>
            <person name="Bernardo de Carvalho A."/>
            <person name="Caspi A."/>
            <person name="Castrezana S."/>
            <person name="Celniker S.E."/>
            <person name="Chang J.L."/>
            <person name="Chapple C."/>
            <person name="Chatterji S."/>
            <person name="Chinwalla A."/>
            <person name="Civetta A."/>
            <person name="Clifton S.W."/>
            <person name="Comeron J.M."/>
            <person name="Costello J.C."/>
            <person name="Coyne J.A."/>
            <person name="Daub J."/>
            <person name="David R.G."/>
            <person name="Delcher A.L."/>
            <person name="Delehaunty K."/>
            <person name="Do C.B."/>
            <person name="Ebling H."/>
            <person name="Edwards K."/>
            <person name="Eickbush T."/>
            <person name="Evans J.D."/>
            <person name="Filipski A."/>
            <person name="Findeiss S."/>
            <person name="Freyhult E."/>
            <person name="Fulton L."/>
            <person name="Fulton R."/>
            <person name="Garcia A.C."/>
            <person name="Gardiner A."/>
            <person name="Garfield D.A."/>
            <person name="Garvin B.E."/>
            <person name="Gibson G."/>
            <person name="Gilbert D."/>
            <person name="Gnerre S."/>
            <person name="Godfrey J."/>
            <person name="Good R."/>
            <person name="Gotea V."/>
            <person name="Gravely B."/>
            <person name="Greenberg A.J."/>
            <person name="Griffiths-Jones S."/>
            <person name="Gross S."/>
            <person name="Guigo R."/>
            <person name="Gustafson E.A."/>
            <person name="Haerty W."/>
            <person name="Hahn M.W."/>
            <person name="Halligan D.L."/>
            <person name="Halpern A.L."/>
            <person name="Halter G.M."/>
            <person name="Han M.V."/>
            <person name="Heger A."/>
            <person name="Hillier L."/>
            <person name="Hinrichs A.S."/>
            <person name="Holmes I."/>
            <person name="Hoskins R.A."/>
            <person name="Hubisz M.J."/>
            <person name="Hultmark D."/>
            <person name="Huntley M.A."/>
            <person name="Jaffe D.B."/>
            <person name="Jagadeeshan S."/>
            <person name="Jeck W.R."/>
            <person name="Johnson J."/>
            <person name="Jones C.D."/>
            <person name="Jordan W.C."/>
            <person name="Karpen G.H."/>
            <person name="Kataoka E."/>
            <person name="Keightley P.D."/>
            <person name="Kheradpour P."/>
            <person name="Kirkness E.F."/>
            <person name="Koerich L.B."/>
            <person name="Kristiansen K."/>
            <person name="Kudrna D."/>
            <person name="Kulathinal R.J."/>
            <person name="Kumar S."/>
            <person name="Kwok R."/>
            <person name="Lander E."/>
            <person name="Langley C.H."/>
            <person name="Lapoint R."/>
            <person name="Lazzaro B.P."/>
            <person name="Lee S.J."/>
            <person name="Levesque L."/>
            <person name="Li R."/>
            <person name="Lin C.F."/>
            <person name="Lin M.F."/>
            <person name="Lindblad-Toh K."/>
            <person name="Llopart A."/>
            <person name="Long M."/>
            <person name="Low L."/>
            <person name="Lozovsky E."/>
            <person name="Lu J."/>
            <person name="Luo M."/>
            <person name="Machado C.A."/>
            <person name="Makalowski W."/>
            <person name="Marzo M."/>
            <person name="Matsuda M."/>
            <person name="Matzkin L."/>
            <person name="McAllister B."/>
            <person name="McBride C.S."/>
            <person name="McKernan B."/>
            <person name="McKernan K."/>
            <person name="Mendez-Lago M."/>
            <person name="Minx P."/>
            <person name="Mollenhauer M.U."/>
            <person name="Montooth K."/>
            <person name="Mount S.M."/>
            <person name="Mu X."/>
            <person name="Myers E."/>
            <person name="Negre B."/>
            <person name="Newfeld S."/>
            <person name="Nielsen R."/>
            <person name="Noor M.A."/>
            <person name="O'Grady P."/>
            <person name="Pachter L."/>
            <person name="Papaceit M."/>
            <person name="Parisi M.J."/>
            <person name="Parisi M."/>
            <person name="Parts L."/>
            <person name="Pedersen J.S."/>
            <person name="Pesole G."/>
            <person name="Phillippy A.M."/>
            <person name="Ponting C.P."/>
            <person name="Pop M."/>
            <person name="Porcelli D."/>
            <person name="Powell J.R."/>
            <person name="Prohaska S."/>
            <person name="Pruitt K."/>
            <person name="Puig M."/>
            <person name="Quesneville H."/>
            <person name="Ram K.R."/>
            <person name="Rand D."/>
            <person name="Rasmussen M.D."/>
            <person name="Reed L.K."/>
            <person name="Reenan R."/>
            <person name="Reily A."/>
            <person name="Remington K.A."/>
            <person name="Rieger T.T."/>
            <person name="Ritchie M.G."/>
            <person name="Robin C."/>
            <person name="Rogers Y.H."/>
            <person name="Rohde C."/>
            <person name="Rozas J."/>
            <person name="Rubenfield M.J."/>
            <person name="Ruiz A."/>
            <person name="Russo S."/>
            <person name="Salzberg S.L."/>
            <person name="Sanchez-Gracia A."/>
            <person name="Saranga D.J."/>
            <person name="Sato H."/>
            <person name="Schaeffer S.W."/>
            <person name="Schatz M.C."/>
            <person name="Schlenke T."/>
            <person name="Schwartz R."/>
            <person name="Segarra C."/>
            <person name="Singh R.S."/>
            <person name="Sirot L."/>
            <person name="Sirota M."/>
            <person name="Sisneros N.B."/>
            <person name="Smith C.D."/>
            <person name="Smith T.F."/>
            <person name="Spieth J."/>
            <person name="Stage D.E."/>
            <person name="Stark A."/>
            <person name="Stephan W."/>
            <person name="Strausberg R.L."/>
            <person name="Strempel S."/>
            <person name="Sturgill D."/>
            <person name="Sutton G."/>
            <person name="Sutton G.G."/>
            <person name="Tao W."/>
            <person name="Teichmann S."/>
            <person name="Tobari Y.N."/>
            <person name="Tomimura Y."/>
            <person name="Tsolas J.M."/>
            <person name="Valente V.L."/>
            <person name="Venter E."/>
            <person name="Venter J.C."/>
            <person name="Vicario S."/>
            <person name="Vieira F.G."/>
            <person name="Vilella A.J."/>
            <person name="Villasante A."/>
            <person name="Walenz B."/>
            <person name="Wang J."/>
            <person name="Wasserman M."/>
            <person name="Watts T."/>
            <person name="Wilson D."/>
            <person name="Wilson R.K."/>
            <person name="Wing R.A."/>
            <person name="Wolfner M.F."/>
            <person name="Wong A."/>
            <person name="Wong G.K."/>
            <person name="Wu C.I."/>
            <person name="Wu G."/>
            <person name="Yamamoto D."/>
            <person name="Yang H.P."/>
            <person name="Yang S.P."/>
            <person name="Yorke J.A."/>
            <person name="Yoshida K."/>
            <person name="Zdobnov E."/>
            <person name="Zhang P."/>
            <person name="Zhang Y."/>
            <person name="Zimin A.V."/>
            <person name="Baldwin J."/>
            <person name="Abdouelleil A."/>
            <person name="Abdulkadir J."/>
            <person name="Abebe A."/>
            <person name="Abera B."/>
            <person name="Abreu J."/>
            <person name="Acer S.C."/>
            <person name="Aftuck L."/>
            <person name="Alexander A."/>
            <person name="An P."/>
            <person name="Anderson E."/>
            <person name="Anderson S."/>
            <person name="Arachi H."/>
            <person name="Azer M."/>
            <person name="Bachantsang P."/>
            <person name="Barry A."/>
            <person name="Bayul T."/>
            <person name="Berlin A."/>
            <person name="Bessette D."/>
            <person name="Bloom T."/>
            <person name="Blye J."/>
            <person name="Boguslavskiy L."/>
            <person name="Bonnet C."/>
            <person name="Boukhgalter B."/>
            <person name="Bourzgui I."/>
            <person name="Brown A."/>
            <person name="Cahill P."/>
            <person name="Channer S."/>
            <person name="Cheshatsang Y."/>
            <person name="Chuda L."/>
            <person name="Citroen M."/>
            <person name="Collymore A."/>
            <person name="Cooke P."/>
            <person name="Costello M."/>
            <person name="D'Aco K."/>
            <person name="Daza R."/>
            <person name="De Haan G."/>
            <person name="DeGray S."/>
            <person name="DeMaso C."/>
            <person name="Dhargay N."/>
            <person name="Dooley K."/>
            <person name="Dooley E."/>
            <person name="Doricent M."/>
            <person name="Dorje P."/>
            <person name="Dorjee K."/>
            <person name="Dupes A."/>
            <person name="Elong R."/>
            <person name="Falk J."/>
            <person name="Farina A."/>
            <person name="Faro S."/>
            <person name="Ferguson D."/>
            <person name="Fisher S."/>
            <person name="Foley C.D."/>
            <person name="Franke A."/>
            <person name="Friedrich D."/>
            <person name="Gadbois L."/>
            <person name="Gearin G."/>
            <person name="Gearin C.R."/>
            <person name="Giannoukos G."/>
            <person name="Goode T."/>
            <person name="Graham J."/>
            <person name="Grandbois E."/>
            <person name="Grewal S."/>
            <person name="Gyaltsen K."/>
            <person name="Hafez N."/>
            <person name="Hagos B."/>
            <person name="Hall J."/>
            <person name="Henson C."/>
            <person name="Hollinger A."/>
            <person name="Honan T."/>
            <person name="Huard M.D."/>
            <person name="Hughes L."/>
            <person name="Hurhula B."/>
            <person name="Husby M.E."/>
            <person name="Kamat A."/>
            <person name="Kanga B."/>
            <person name="Kashin S."/>
            <person name="Khazanovich D."/>
            <person name="Kisner P."/>
            <person name="Lance K."/>
            <person name="Lara M."/>
            <person name="Lee W."/>
            <person name="Lennon N."/>
            <person name="Letendre F."/>
            <person name="LeVine R."/>
            <person name="Lipovsky A."/>
            <person name="Liu X."/>
            <person name="Liu J."/>
            <person name="Liu S."/>
            <person name="Lokyitsang T."/>
            <person name="Lokyitsang Y."/>
            <person name="Lubonja R."/>
            <person name="Lui A."/>
            <person name="MacDonald P."/>
            <person name="Magnisalis V."/>
            <person name="Maru K."/>
            <person name="Matthews C."/>
            <person name="McCusker W."/>
            <person name="McDonough S."/>
            <person name="Mehta T."/>
            <person name="Meldrim J."/>
            <person name="Meneus L."/>
            <person name="Mihai O."/>
            <person name="Mihalev A."/>
            <person name="Mihova T."/>
            <person name="Mittelman R."/>
            <person name="Mlenga V."/>
            <person name="Montmayeur A."/>
            <person name="Mulrain L."/>
            <person name="Navidi A."/>
            <person name="Naylor J."/>
            <person name="Negash T."/>
            <person name="Nguyen T."/>
            <person name="Nguyen N."/>
            <person name="Nicol R."/>
            <person name="Norbu C."/>
            <person name="Norbu N."/>
            <person name="Novod N."/>
            <person name="O'Neill B."/>
            <person name="Osman S."/>
            <person name="Markiewicz E."/>
            <person name="Oyono O.L."/>
            <person name="Patti C."/>
            <person name="Phunkhang P."/>
            <person name="Pierre F."/>
            <person name="Priest M."/>
            <person name="Raghuraman S."/>
            <person name="Rege F."/>
            <person name="Reyes R."/>
            <person name="Rise C."/>
            <person name="Rogov P."/>
            <person name="Ross K."/>
            <person name="Ryan E."/>
            <person name="Settipalli S."/>
            <person name="Shea T."/>
            <person name="Sherpa N."/>
            <person name="Shi L."/>
            <person name="Shih D."/>
            <person name="Sparrow T."/>
            <person name="Spaulding J."/>
            <person name="Stalker J."/>
            <person name="Stange-Thomann N."/>
            <person name="Stavropoulos S."/>
            <person name="Stone C."/>
            <person name="Strader C."/>
            <person name="Tesfaye S."/>
            <person name="Thomson T."/>
            <person name="Thoulutsang Y."/>
            <person name="Thoulutsang D."/>
            <person name="Topham K."/>
            <person name="Topping I."/>
            <person name="Tsamla T."/>
            <person name="Vassiliev H."/>
            <person name="Vo A."/>
            <person name="Wangchuk T."/>
            <person name="Wangdi T."/>
            <person name="Weiand M."/>
            <person name="Wilkinson J."/>
            <person name="Wilson A."/>
            <person name="Yadav S."/>
            <person name="Young G."/>
            <person name="Yu Q."/>
            <person name="Zembek L."/>
            <person name="Zhong D."/>
            <person name="Zimmer A."/>
            <person name="Zwirko Z."/>
            <person name="Jaffe D.B."/>
            <person name="Alvarez P."/>
            <person name="Brockman W."/>
            <person name="Butler J."/>
            <person name="Chin C."/>
            <person name="Gnerre S."/>
            <person name="Grabherr M."/>
            <person name="Kleber M."/>
            <person name="Mauceli E."/>
            <person name="MacCallum I."/>
        </authorList>
    </citation>
    <scope>NUCLEOTIDE SEQUENCE [LARGE SCALE GENOMIC DNA]</scope>
    <source>
        <strain evidence="7">MSH-3 / Tucson 14011-0111.49</strain>
    </source>
</reference>
<dbReference type="HOGENOM" id="CLU_013985_0_0_1"/>
<comment type="similarity">
    <text evidence="3">Belongs to the acetyltransferase family. MAK3 subfamily.</text>
</comment>
<dbReference type="InterPro" id="IPR044542">
    <property type="entry name" value="NAA30-like"/>
</dbReference>
<feature type="domain" description="N-acetyltransferase" evidence="5">
    <location>
        <begin position="58"/>
        <end position="207"/>
    </location>
</feature>
<name>B4H1C2_DROPE</name>
<evidence type="ECO:0000256" key="4">
    <source>
        <dbReference type="SAM" id="MobiDB-lite"/>
    </source>
</evidence>
<dbReference type="OrthoDB" id="249099at2759"/>
<dbReference type="OMA" id="IVCKLEA"/>
<sequence length="223" mass="24886">MIPAPIGVEGPGGSPLPEQKAATAPRHGPKMDPSPSVPAPKGKRVAAPPAPPAPRPVIRYSRFRDEAELAHLQRLIDGTLSEPYTLYTYRYFVYNWPELCFFARHKERYVGVVVGKVEAYDMGMFQGYIAMLAVDPEYRHQHIGRTLVCKAVAAMIDEDVDVVILETECSNAAALALYESLGFIREQRLFKYYLNGGDAFRLKLGLKADVMEPPSPDYHTEEC</sequence>
<keyword evidence="2" id="KW-0012">Acyltransferase</keyword>
<dbReference type="PROSITE" id="PS51186">
    <property type="entry name" value="GNAT"/>
    <property type="match status" value="1"/>
</dbReference>